<evidence type="ECO:0000256" key="1">
    <source>
        <dbReference type="ARBA" id="ARBA00022801"/>
    </source>
</evidence>
<feature type="compositionally biased region" description="Polar residues" evidence="3">
    <location>
        <begin position="890"/>
        <end position="915"/>
    </location>
</feature>
<keyword evidence="4" id="KW-0472">Membrane</keyword>
<gene>
    <name evidence="7" type="primary">Zranb3</name>
    <name evidence="7" type="ORF">AK812_SmicGene14586</name>
</gene>
<dbReference type="InterPro" id="IPR002885">
    <property type="entry name" value="PPR_rpt"/>
</dbReference>
<feature type="region of interest" description="Disordered" evidence="3">
    <location>
        <begin position="982"/>
        <end position="1176"/>
    </location>
</feature>
<feature type="compositionally biased region" description="Low complexity" evidence="3">
    <location>
        <begin position="1044"/>
        <end position="1055"/>
    </location>
</feature>
<dbReference type="GO" id="GO:0016757">
    <property type="term" value="F:glycosyltransferase activity"/>
    <property type="evidence" value="ECO:0007669"/>
    <property type="project" value="InterPro"/>
</dbReference>
<dbReference type="Gene3D" id="3.40.50.10810">
    <property type="entry name" value="Tandem AAA-ATPase domain"/>
    <property type="match status" value="1"/>
</dbReference>
<dbReference type="Pfam" id="PF00176">
    <property type="entry name" value="SNF2-rel_dom"/>
    <property type="match status" value="1"/>
</dbReference>
<dbReference type="Gene3D" id="3.40.50.300">
    <property type="entry name" value="P-loop containing nucleotide triphosphate hydrolases"/>
    <property type="match status" value="1"/>
</dbReference>
<feature type="transmembrane region" description="Helical" evidence="4">
    <location>
        <begin position="652"/>
        <end position="670"/>
    </location>
</feature>
<dbReference type="EMBL" id="LSRX01000261">
    <property type="protein sequence ID" value="OLQ02561.1"/>
    <property type="molecule type" value="Genomic_DNA"/>
</dbReference>
<feature type="transmembrane region" description="Helical" evidence="4">
    <location>
        <begin position="575"/>
        <end position="593"/>
    </location>
</feature>
<feature type="transmembrane region" description="Helical" evidence="4">
    <location>
        <begin position="682"/>
        <end position="701"/>
    </location>
</feature>
<feature type="transmembrane region" description="Helical" evidence="4">
    <location>
        <begin position="614"/>
        <end position="632"/>
    </location>
</feature>
<dbReference type="OrthoDB" id="2801544at2759"/>
<dbReference type="InterPro" id="IPR038718">
    <property type="entry name" value="SNF2-like_sf"/>
</dbReference>
<dbReference type="Pfam" id="PF01535">
    <property type="entry name" value="PPR"/>
    <property type="match status" value="1"/>
</dbReference>
<dbReference type="InterPro" id="IPR049730">
    <property type="entry name" value="SNF2/RAD54-like_C"/>
</dbReference>
<organism evidence="7 8">
    <name type="scientific">Symbiodinium microadriaticum</name>
    <name type="common">Dinoflagellate</name>
    <name type="synonym">Zooxanthella microadriatica</name>
    <dbReference type="NCBI Taxonomy" id="2951"/>
    <lineage>
        <taxon>Eukaryota</taxon>
        <taxon>Sar</taxon>
        <taxon>Alveolata</taxon>
        <taxon>Dinophyceae</taxon>
        <taxon>Suessiales</taxon>
        <taxon>Symbiodiniaceae</taxon>
        <taxon>Symbiodinium</taxon>
    </lineage>
</organism>
<feature type="compositionally biased region" description="Basic and acidic residues" evidence="3">
    <location>
        <begin position="998"/>
        <end position="1015"/>
    </location>
</feature>
<feature type="domain" description="Helicase ATP-binding" evidence="6">
    <location>
        <begin position="1954"/>
        <end position="2106"/>
    </location>
</feature>
<feature type="compositionally biased region" description="Low complexity" evidence="3">
    <location>
        <begin position="1484"/>
        <end position="1498"/>
    </location>
</feature>
<comment type="caution">
    <text evidence="7">The sequence shown here is derived from an EMBL/GenBank/DDBJ whole genome shotgun (WGS) entry which is preliminary data.</text>
</comment>
<feature type="compositionally biased region" description="Polar residues" evidence="3">
    <location>
        <begin position="984"/>
        <end position="994"/>
    </location>
</feature>
<protein>
    <submittedName>
        <fullName evidence="7">DNA annealing helicase and endonuclease ZRANB3</fullName>
    </submittedName>
</protein>
<keyword evidence="5" id="KW-0732">Signal</keyword>
<dbReference type="InterPro" id="IPR000330">
    <property type="entry name" value="SNF2_N"/>
</dbReference>
<evidence type="ECO:0000313" key="7">
    <source>
        <dbReference type="EMBL" id="OLQ02561.1"/>
    </source>
</evidence>
<dbReference type="InterPro" id="IPR027417">
    <property type="entry name" value="P-loop_NTPase"/>
</dbReference>
<dbReference type="InterPro" id="IPR036259">
    <property type="entry name" value="MFS_trans_sf"/>
</dbReference>
<evidence type="ECO:0000256" key="5">
    <source>
        <dbReference type="SAM" id="SignalP"/>
    </source>
</evidence>
<evidence type="ECO:0000259" key="6">
    <source>
        <dbReference type="PROSITE" id="PS51192"/>
    </source>
</evidence>
<dbReference type="GO" id="GO:0031297">
    <property type="term" value="P:replication fork processing"/>
    <property type="evidence" value="ECO:0007669"/>
    <property type="project" value="TreeGrafter"/>
</dbReference>
<evidence type="ECO:0000256" key="2">
    <source>
        <dbReference type="PROSITE-ProRule" id="PRU00708"/>
    </source>
</evidence>
<dbReference type="SUPFAM" id="SSF103473">
    <property type="entry name" value="MFS general substrate transporter"/>
    <property type="match status" value="1"/>
</dbReference>
<proteinExistence type="predicted"/>
<name>A0A1Q9E560_SYMMI</name>
<keyword evidence="7" id="KW-0547">Nucleotide-binding</keyword>
<feature type="transmembrane region" description="Helical" evidence="4">
    <location>
        <begin position="350"/>
        <end position="369"/>
    </location>
</feature>
<keyword evidence="7" id="KW-0255">Endonuclease</keyword>
<keyword evidence="7" id="KW-0067">ATP-binding</keyword>
<dbReference type="Gene3D" id="3.90.550.10">
    <property type="entry name" value="Spore Coat Polysaccharide Biosynthesis Protein SpsA, Chain A"/>
    <property type="match status" value="1"/>
</dbReference>
<dbReference type="GO" id="GO:0016787">
    <property type="term" value="F:hydrolase activity"/>
    <property type="evidence" value="ECO:0007669"/>
    <property type="project" value="UniProtKB-KW"/>
</dbReference>
<feature type="compositionally biased region" description="Polar residues" evidence="3">
    <location>
        <begin position="855"/>
        <end position="879"/>
    </location>
</feature>
<dbReference type="PANTHER" id="PTHR45766:SF6">
    <property type="entry name" value="SWI_SNF-RELATED MATRIX-ASSOCIATED ACTIN-DEPENDENT REGULATOR OF CHROMATIN SUBFAMILY A-LIKE PROTEIN 1"/>
    <property type="match status" value="1"/>
</dbReference>
<feature type="signal peptide" evidence="5">
    <location>
        <begin position="1"/>
        <end position="23"/>
    </location>
</feature>
<sequence length="2419" mass="263413">MTCSAKSILYALFLLLAFLPSRAIRDTLGVSVDTVHAFYSADEPSIDGLCGSIHSLLVSSSQPQRLVVDVAVKAASIPIFQARFGMDGSLSAATTEGATIQLHALNEAKMNEIFKYQMNYYHERPGLDKSLEKYARLYIDTLLPDSIVVYLDTDVVIQSDVLVLADRLATSGKTMAFVERVPRASMGEYVHADNLTDSALAKLGISRKALVAAENATEYNAGVLVFNTRRWHSLGYLDKVKHWLHINYELHGKLFRGNDQTLLMLSFEVWRKPGDFIVVEREWNVEVHHQLTIDRDFLAHGAKILHFNGVRKPWLPSEAEDPLAKELFRPHLQKFPSLLVKGAARSQLPLQPMLAALVALLCALLLLALSKFSPVWNSIMSPAESALHVNLLVCFQGFMNYSSVVLCAYPLCLSLNLSNAASMSGLLIGVFMEASAVGMGVSWKILNVYPDLWRRHIKTYLVAGLSCQFFGALAFCKVAVAVKYGQSDSTLIMTVLAARICQGFGHGLNDQFMKCCIVKLAAAHDRPRHSLKKFVANTLGIGCGPIIIALAYFFFHDDVVDAGLTNGAQISMLTAQWQLTMTVTVLIGAILLYPSLEEVSDFGKANTLVGGHQTAVLLASIFMDALRGFITSGVEAASCLLLQDRFAWRQDSIGFCIGLTFCLVVPGYMLHKQYQARYSDIAWIRIYTGIAMLATALLGTAKQPLGILAADSIIFPSIYLAGALNMGILNTSVFPDGSLLDANNVMLMNGIISNGIGRFAGPIFSRHLQKELPHESFGAVDMATFSSMRFAQNSVQGLTSMAGRSGYGNTGGVAVAFDTGPVDDIQSPPQKLFSQSPRQPAPPLLAEKLTRACQARSSLPSQWQHLQPGQRPTESSEVRQTPICHPSPMQPSLSRQGQAQTTRAEHSQQASQRSCQPFIESASGTVDDIQSPPRQKLPASSQSPRQPGPPPLAETLTRACQARANHSTQPGVRRRNQVPELATSWKSFQAQPTGTGRVRIDGDRSDRAASPRDESPGSELNLLRPPQRDTSWTPHALSRCKQMSSSRSTSGSQGQVASVATPSGAGLRRMDREDESTTLLGRKTGSGPFPANGASMVNNPMQAGIQPGPNTASAPDSSDACARKTGSGPFPANGASTVNNPMHAGIQPGPNTASAPGCSDAYARRSPFDPKKSCRPGPVVRAARFRLLAESCVARGVSSAALVRIVKTGSGPFPANGASTVNNPMHAGIQPGPNTASAPGCSDAYARRSPFDPKKSCRPGPVVRAARFRLLAESCVARGVSSAALVRIVTALMSSWYASLFSRKHSGKHGMQLCARQTMQCAAKGSATGALLLVMPPFRERCQLQVAHRLMLALTGVLYRLRPSPSRAQLSRQGAGSGVLAIRQMYTGVHVQPLGNIERSVGRLELCPLWSSLLFVAKCPRWPPALLAEVTSWPSAQKREGEKGEEEISFSGAHYKSTLERFEAWRLLRDVCSSHSNPRLRYGSMSSSLSGSPASPTPCRHGRRVQHVQRKDWAGALQRLAEMWDFNLSPSAIAYTQCISCCAKAGKLTMALHLLRELRTTPGVETDVVAVNAGLSACALRGAWREAFHLARTVPCMTLLPSVVTWSSTISACEKGGNNWPAVFNIFKVMRQCIIRPNTITLNAGISSCRSCWSQALFLAATEGPLAAETQRDLLSYSAAISGCERGGQWSQALMLLQAVSKRSLRRDVPFFSSAVSACEKGMQWLTTLQLLDILEAQQLVPDVVVIGACQSQYLWTSALQLLEELPGRSLLPSLVFCNAALSACAPRWRWALQVLSALGACAHRPDQHTFVAAIDACERGGRWQLALDLLQRLVSSRLELNAYPFNGVSSALCGSGRWELALELISLMLRQALRTTHVQHVAVHLLACSCGHAGQALCQLDELSNGSFSHLRALACVVGFEKPGAPVCGGLSACEARAKVAGFLESLPQESVEFGLQRGGRVLLGDEMGLGKTLQALLLAAQYEAEWPLLVVAPSSLRFVWREQAAQWLPHLVGADGGQVQVIRTGKDKVNKCVTTYDLLRRSESLRRRADGDTLSRDYLAVIVDESQNIKALERDAVLSPSSGGTPAVNRAAELYTQLEADLHRDGHEHFAQFAERFCYKQQGSELLLTQNFGGRRTIKWIGVQRPAELHCESLAGLLNTVMKRRLKHQVLQQLGPGLFTMARLPEKRRMRVPLDPEKMSQEKLRDVERRTRQMGNVDFNSGKALGDTAQLFRDTAEVTIVWYWMQVAQCDMLGGFAGQALNTTVYDHQAPGLLVCFLCLAAVRGASERPKLVSRFQEDESVRVAVLSITAAGTGLILFSELDPEAAQTVVFAELYWVPGQMHQAEDRAHRIGQRDCVHYLIAKDTLDEVLYRTLEKKTVSQMLRQHSPECDGKVDSNPDTAKAEQPEKCRRSDAGS</sequence>
<dbReference type="GO" id="GO:0043596">
    <property type="term" value="C:nuclear replication fork"/>
    <property type="evidence" value="ECO:0007669"/>
    <property type="project" value="TreeGrafter"/>
</dbReference>
<feature type="compositionally biased region" description="Basic and acidic residues" evidence="3">
    <location>
        <begin position="2389"/>
        <end position="2419"/>
    </location>
</feature>
<evidence type="ECO:0000313" key="8">
    <source>
        <dbReference type="Proteomes" id="UP000186817"/>
    </source>
</evidence>
<evidence type="ECO:0000256" key="3">
    <source>
        <dbReference type="SAM" id="MobiDB-lite"/>
    </source>
</evidence>
<feature type="region of interest" description="Disordered" evidence="3">
    <location>
        <begin position="2387"/>
        <end position="2419"/>
    </location>
</feature>
<feature type="region of interest" description="Disordered" evidence="3">
    <location>
        <begin position="1481"/>
        <end position="1501"/>
    </location>
</feature>
<feature type="compositionally biased region" description="Basic and acidic residues" evidence="3">
    <location>
        <begin position="1162"/>
        <end position="1172"/>
    </location>
</feature>
<feature type="transmembrane region" description="Helical" evidence="4">
    <location>
        <begin position="389"/>
        <end position="411"/>
    </location>
</feature>
<feature type="region of interest" description="Disordered" evidence="3">
    <location>
        <begin position="818"/>
        <end position="953"/>
    </location>
</feature>
<feature type="repeat" description="PPR" evidence="2">
    <location>
        <begin position="1842"/>
        <end position="1876"/>
    </location>
</feature>
<dbReference type="GO" id="GO:0005524">
    <property type="term" value="F:ATP binding"/>
    <property type="evidence" value="ECO:0007669"/>
    <property type="project" value="InterPro"/>
</dbReference>
<reference evidence="7 8" key="1">
    <citation type="submission" date="2016-02" db="EMBL/GenBank/DDBJ databases">
        <title>Genome analysis of coral dinoflagellate symbionts highlights evolutionary adaptations to a symbiotic lifestyle.</title>
        <authorList>
            <person name="Aranda M."/>
            <person name="Li Y."/>
            <person name="Liew Y.J."/>
            <person name="Baumgarten S."/>
            <person name="Simakov O."/>
            <person name="Wilson M."/>
            <person name="Piel J."/>
            <person name="Ashoor H."/>
            <person name="Bougouffa S."/>
            <person name="Bajic V.B."/>
            <person name="Ryu T."/>
            <person name="Ravasi T."/>
            <person name="Bayer T."/>
            <person name="Micklem G."/>
            <person name="Kim H."/>
            <person name="Bhak J."/>
            <person name="Lajeunesse T.C."/>
            <person name="Voolstra C.R."/>
        </authorList>
    </citation>
    <scope>NUCLEOTIDE SEQUENCE [LARGE SCALE GENOMIC DNA]</scope>
    <source>
        <strain evidence="7 8">CCMP2467</strain>
    </source>
</reference>
<keyword evidence="7" id="KW-0540">Nuclease</keyword>
<keyword evidence="4" id="KW-1133">Transmembrane helix</keyword>
<evidence type="ECO:0000256" key="4">
    <source>
        <dbReference type="SAM" id="Phobius"/>
    </source>
</evidence>
<keyword evidence="8" id="KW-1185">Reference proteome</keyword>
<dbReference type="InterPro" id="IPR002495">
    <property type="entry name" value="Glyco_trans_8"/>
</dbReference>
<dbReference type="GO" id="GO:0004519">
    <property type="term" value="F:endonuclease activity"/>
    <property type="evidence" value="ECO:0007669"/>
    <property type="project" value="UniProtKB-KW"/>
</dbReference>
<dbReference type="Proteomes" id="UP000186817">
    <property type="component" value="Unassembled WGS sequence"/>
</dbReference>
<dbReference type="GO" id="GO:0004386">
    <property type="term" value="F:helicase activity"/>
    <property type="evidence" value="ECO:0007669"/>
    <property type="project" value="UniProtKB-KW"/>
</dbReference>
<dbReference type="GO" id="GO:0006281">
    <property type="term" value="P:DNA repair"/>
    <property type="evidence" value="ECO:0007669"/>
    <property type="project" value="TreeGrafter"/>
</dbReference>
<feature type="transmembrane region" description="Helical" evidence="4">
    <location>
        <begin position="423"/>
        <end position="446"/>
    </location>
</feature>
<dbReference type="Pfam" id="PF01501">
    <property type="entry name" value="Glyco_transf_8"/>
    <property type="match status" value="1"/>
</dbReference>
<keyword evidence="1" id="KW-0378">Hydrolase</keyword>
<dbReference type="InterPro" id="IPR011990">
    <property type="entry name" value="TPR-like_helical_dom_sf"/>
</dbReference>
<dbReference type="InterPro" id="IPR014001">
    <property type="entry name" value="Helicase_ATP-bd"/>
</dbReference>
<dbReference type="CDD" id="cd18793">
    <property type="entry name" value="SF2_C_SNF"/>
    <property type="match status" value="1"/>
</dbReference>
<accession>A0A1Q9E560</accession>
<dbReference type="PANTHER" id="PTHR45766">
    <property type="entry name" value="DNA ANNEALING HELICASE AND ENDONUCLEASE ZRANB3 FAMILY MEMBER"/>
    <property type="match status" value="1"/>
</dbReference>
<feature type="chain" id="PRO_5013181068" evidence="5">
    <location>
        <begin position="24"/>
        <end position="2419"/>
    </location>
</feature>
<dbReference type="SUPFAM" id="SSF52540">
    <property type="entry name" value="P-loop containing nucleoside triphosphate hydrolases"/>
    <property type="match status" value="2"/>
</dbReference>
<keyword evidence="7" id="KW-0347">Helicase</keyword>
<keyword evidence="4" id="KW-0812">Transmembrane</keyword>
<dbReference type="PROSITE" id="PS51192">
    <property type="entry name" value="HELICASE_ATP_BIND_1"/>
    <property type="match status" value="1"/>
</dbReference>
<dbReference type="SUPFAM" id="SSF53448">
    <property type="entry name" value="Nucleotide-diphospho-sugar transferases"/>
    <property type="match status" value="1"/>
</dbReference>
<feature type="compositionally biased region" description="Polar residues" evidence="3">
    <location>
        <begin position="827"/>
        <end position="838"/>
    </location>
</feature>
<dbReference type="Gene3D" id="1.25.40.10">
    <property type="entry name" value="Tetratricopeptide repeat domain"/>
    <property type="match status" value="3"/>
</dbReference>
<feature type="transmembrane region" description="Helical" evidence="4">
    <location>
        <begin position="534"/>
        <end position="555"/>
    </location>
</feature>
<feature type="repeat" description="PPR" evidence="2">
    <location>
        <begin position="1807"/>
        <end position="1841"/>
    </location>
</feature>
<dbReference type="PROSITE" id="PS51375">
    <property type="entry name" value="PPR"/>
    <property type="match status" value="2"/>
</dbReference>
<dbReference type="SMART" id="SM00487">
    <property type="entry name" value="DEXDc"/>
    <property type="match status" value="1"/>
</dbReference>
<dbReference type="InterPro" id="IPR029044">
    <property type="entry name" value="Nucleotide-diphossugar_trans"/>
</dbReference>